<dbReference type="InterPro" id="IPR003594">
    <property type="entry name" value="HATPase_dom"/>
</dbReference>
<dbReference type="Gene3D" id="1.10.287.130">
    <property type="match status" value="1"/>
</dbReference>
<organism evidence="5 6">
    <name type="scientific">Catenovulum sediminis</name>
    <dbReference type="NCBI Taxonomy" id="1740262"/>
    <lineage>
        <taxon>Bacteria</taxon>
        <taxon>Pseudomonadati</taxon>
        <taxon>Pseudomonadota</taxon>
        <taxon>Gammaproteobacteria</taxon>
        <taxon>Alteromonadales</taxon>
        <taxon>Alteromonadaceae</taxon>
        <taxon>Catenovulum</taxon>
    </lineage>
</organism>
<dbReference type="Gene3D" id="3.30.565.10">
    <property type="entry name" value="Histidine kinase-like ATPase, C-terminal domain"/>
    <property type="match status" value="1"/>
</dbReference>
<dbReference type="Proteomes" id="UP001467690">
    <property type="component" value="Unassembled WGS sequence"/>
</dbReference>
<dbReference type="PANTHER" id="PTHR43547">
    <property type="entry name" value="TWO-COMPONENT HISTIDINE KINASE"/>
    <property type="match status" value="1"/>
</dbReference>
<evidence type="ECO:0000256" key="1">
    <source>
        <dbReference type="ARBA" id="ARBA00000085"/>
    </source>
</evidence>
<keyword evidence="6" id="KW-1185">Reference proteome</keyword>
<keyword evidence="5" id="KW-0418">Kinase</keyword>
<dbReference type="InterPro" id="IPR036097">
    <property type="entry name" value="HisK_dim/P_sf"/>
</dbReference>
<sequence>MSDETPIDFSSVLASAVHDMKNSLCMLIQSIDQLSQSSSHQSKEQAEELARLHYEASRLNTNLMQLLSLYRAEKHQLPMTIEEHYIGDLIEEMIAKNEIYIEKRGLTIEIDNDEALAWYLDMDLVGNMLNDILINAMRYSKDTIVISTEIINDELHIHIQDNGDGYPQEMIDLIDLPMQDLNFDTGRTGLGLFFARMIAKAHKNQNKEGRIMLENGGKLGGSVFTLILP</sequence>
<evidence type="ECO:0000256" key="2">
    <source>
        <dbReference type="ARBA" id="ARBA00012438"/>
    </source>
</evidence>
<dbReference type="GO" id="GO:0016301">
    <property type="term" value="F:kinase activity"/>
    <property type="evidence" value="ECO:0007669"/>
    <property type="project" value="UniProtKB-KW"/>
</dbReference>
<reference evidence="5 6" key="1">
    <citation type="submission" date="2024-06" db="EMBL/GenBank/DDBJ databases">
        <authorList>
            <person name="Chen R.Y."/>
        </authorList>
    </citation>
    <scope>NUCLEOTIDE SEQUENCE [LARGE SCALE GENOMIC DNA]</scope>
    <source>
        <strain evidence="5 6">D2</strain>
    </source>
</reference>
<dbReference type="PRINTS" id="PR00344">
    <property type="entry name" value="BCTRLSENSOR"/>
</dbReference>
<dbReference type="EMBL" id="JBELOE010000236">
    <property type="protein sequence ID" value="MER2492854.1"/>
    <property type="molecule type" value="Genomic_DNA"/>
</dbReference>
<comment type="catalytic activity">
    <reaction evidence="1">
        <text>ATP + protein L-histidine = ADP + protein N-phospho-L-histidine.</text>
        <dbReference type="EC" id="2.7.13.3"/>
    </reaction>
</comment>
<comment type="caution">
    <text evidence="5">The sequence shown here is derived from an EMBL/GenBank/DDBJ whole genome shotgun (WGS) entry which is preliminary data.</text>
</comment>
<keyword evidence="3" id="KW-0597">Phosphoprotein</keyword>
<evidence type="ECO:0000313" key="5">
    <source>
        <dbReference type="EMBL" id="MER2492854.1"/>
    </source>
</evidence>
<dbReference type="PROSITE" id="PS50109">
    <property type="entry name" value="HIS_KIN"/>
    <property type="match status" value="1"/>
</dbReference>
<accession>A0ABV1RIZ2</accession>
<dbReference type="InterPro" id="IPR005467">
    <property type="entry name" value="His_kinase_dom"/>
</dbReference>
<feature type="domain" description="Histidine kinase" evidence="4">
    <location>
        <begin position="15"/>
        <end position="229"/>
    </location>
</feature>
<name>A0ABV1RIZ2_9ALTE</name>
<dbReference type="PANTHER" id="PTHR43547:SF2">
    <property type="entry name" value="HYBRID SIGNAL TRANSDUCTION HISTIDINE KINASE C"/>
    <property type="match status" value="1"/>
</dbReference>
<dbReference type="Pfam" id="PF02518">
    <property type="entry name" value="HATPase_c"/>
    <property type="match status" value="1"/>
</dbReference>
<dbReference type="InterPro" id="IPR004358">
    <property type="entry name" value="Sig_transdc_His_kin-like_C"/>
</dbReference>
<keyword evidence="5" id="KW-0808">Transferase</keyword>
<dbReference type="EC" id="2.7.13.3" evidence="2"/>
<dbReference type="SUPFAM" id="SSF55874">
    <property type="entry name" value="ATPase domain of HSP90 chaperone/DNA topoisomerase II/histidine kinase"/>
    <property type="match status" value="1"/>
</dbReference>
<protein>
    <recommendedName>
        <fullName evidence="2">histidine kinase</fullName>
        <ecNumber evidence="2">2.7.13.3</ecNumber>
    </recommendedName>
</protein>
<gene>
    <name evidence="5" type="ORF">ABS311_13290</name>
</gene>
<evidence type="ECO:0000313" key="6">
    <source>
        <dbReference type="Proteomes" id="UP001467690"/>
    </source>
</evidence>
<evidence type="ECO:0000259" key="4">
    <source>
        <dbReference type="PROSITE" id="PS50109"/>
    </source>
</evidence>
<proteinExistence type="predicted"/>
<dbReference type="InterPro" id="IPR036890">
    <property type="entry name" value="HATPase_C_sf"/>
</dbReference>
<dbReference type="SMART" id="SM00387">
    <property type="entry name" value="HATPase_c"/>
    <property type="match status" value="1"/>
</dbReference>
<evidence type="ECO:0000256" key="3">
    <source>
        <dbReference type="ARBA" id="ARBA00022553"/>
    </source>
</evidence>
<dbReference type="SUPFAM" id="SSF47384">
    <property type="entry name" value="Homodimeric domain of signal transducing histidine kinase"/>
    <property type="match status" value="1"/>
</dbReference>